<comment type="caution">
    <text evidence="1">The sequence shown here is derived from an EMBL/GenBank/DDBJ whole genome shotgun (WGS) entry which is preliminary data.</text>
</comment>
<name>A0A1J5PXR2_9ZZZZ</name>
<reference evidence="1" key="1">
    <citation type="submission" date="2016-10" db="EMBL/GenBank/DDBJ databases">
        <title>Sequence of Gallionella enrichment culture.</title>
        <authorList>
            <person name="Poehlein A."/>
            <person name="Muehling M."/>
            <person name="Daniel R."/>
        </authorList>
    </citation>
    <scope>NUCLEOTIDE SEQUENCE</scope>
</reference>
<accession>A0A1J5PXR2</accession>
<gene>
    <name evidence="1" type="ORF">GALL_500050</name>
</gene>
<sequence>MKTERVTSNKPVVLTYGADRFSADSMDVDNRQRTLRLDGRVRGTLLPSVKP</sequence>
<evidence type="ECO:0000313" key="1">
    <source>
        <dbReference type="EMBL" id="OIQ68405.1"/>
    </source>
</evidence>
<dbReference type="AlphaFoldDB" id="A0A1J5PXR2"/>
<proteinExistence type="predicted"/>
<dbReference type="EMBL" id="MLJW01005328">
    <property type="protein sequence ID" value="OIQ68405.1"/>
    <property type="molecule type" value="Genomic_DNA"/>
</dbReference>
<organism evidence="1">
    <name type="scientific">mine drainage metagenome</name>
    <dbReference type="NCBI Taxonomy" id="410659"/>
    <lineage>
        <taxon>unclassified sequences</taxon>
        <taxon>metagenomes</taxon>
        <taxon>ecological metagenomes</taxon>
    </lineage>
</organism>
<protein>
    <submittedName>
        <fullName evidence="1">Uncharacterized protein</fullName>
    </submittedName>
</protein>